<proteinExistence type="predicted"/>
<dbReference type="AlphaFoldDB" id="W2Q6Y7"/>
<dbReference type="Proteomes" id="UP000018817">
    <property type="component" value="Unassembled WGS sequence"/>
</dbReference>
<evidence type="ECO:0000313" key="2">
    <source>
        <dbReference type="Proteomes" id="UP000018817"/>
    </source>
</evidence>
<gene>
    <name evidence="1" type="ORF">PPTG_22938</name>
</gene>
<evidence type="ECO:0000313" key="1">
    <source>
        <dbReference type="EMBL" id="ETN08626.1"/>
    </source>
</evidence>
<sequence length="58" mass="6878">MRLPQIRSKRAIRRDREPGFMSDFFRAFNRIVGQSLRTTMAYRPQAQRYGRTDGPDSD</sequence>
<reference evidence="1 2" key="2">
    <citation type="submission" date="2013-11" db="EMBL/GenBank/DDBJ databases">
        <title>The Genome Sequence of Phytophthora parasitica INRA-310.</title>
        <authorList>
            <consortium name="The Broad Institute Genomics Platform"/>
            <person name="Russ C."/>
            <person name="Tyler B."/>
            <person name="Panabieres F."/>
            <person name="Shan W."/>
            <person name="Tripathy S."/>
            <person name="Grunwald N."/>
            <person name="Machado M."/>
            <person name="Johnson C.S."/>
            <person name="Arredondo F."/>
            <person name="Hong C."/>
            <person name="Coffey M."/>
            <person name="Young S.K."/>
            <person name="Zeng Q."/>
            <person name="Gargeya S."/>
            <person name="Fitzgerald M."/>
            <person name="Abouelleil A."/>
            <person name="Alvarado L."/>
            <person name="Chapman S.B."/>
            <person name="Gainer-Dewar J."/>
            <person name="Goldberg J."/>
            <person name="Griggs A."/>
            <person name="Gujja S."/>
            <person name="Hansen M."/>
            <person name="Howarth C."/>
            <person name="Imamovic A."/>
            <person name="Ireland A."/>
            <person name="Larimer J."/>
            <person name="McCowan C."/>
            <person name="Murphy C."/>
            <person name="Pearson M."/>
            <person name="Poon T.W."/>
            <person name="Priest M."/>
            <person name="Roberts A."/>
            <person name="Saif S."/>
            <person name="Shea T."/>
            <person name="Sykes S."/>
            <person name="Wortman J."/>
            <person name="Nusbaum C."/>
            <person name="Birren B."/>
        </authorList>
    </citation>
    <scope>NUCLEOTIDE SEQUENCE [LARGE SCALE GENOMIC DNA]</scope>
    <source>
        <strain evidence="1 2">INRA-310</strain>
    </source>
</reference>
<dbReference type="RefSeq" id="XP_008905813.1">
    <property type="nucleotide sequence ID" value="XM_008907565.1"/>
</dbReference>
<organism evidence="1 2">
    <name type="scientific">Phytophthora nicotianae (strain INRA-310)</name>
    <name type="common">Phytophthora parasitica</name>
    <dbReference type="NCBI Taxonomy" id="761204"/>
    <lineage>
        <taxon>Eukaryota</taxon>
        <taxon>Sar</taxon>
        <taxon>Stramenopiles</taxon>
        <taxon>Oomycota</taxon>
        <taxon>Peronosporomycetes</taxon>
        <taxon>Peronosporales</taxon>
        <taxon>Peronosporaceae</taxon>
        <taxon>Phytophthora</taxon>
    </lineage>
</organism>
<name>W2Q6Y7_PHYN3</name>
<dbReference type="GeneID" id="20191537"/>
<protein>
    <recommendedName>
        <fullName evidence="3">Integrase catalytic domain-containing protein</fullName>
    </recommendedName>
</protein>
<evidence type="ECO:0008006" key="3">
    <source>
        <dbReference type="Google" id="ProtNLM"/>
    </source>
</evidence>
<reference evidence="2" key="1">
    <citation type="submission" date="2011-12" db="EMBL/GenBank/DDBJ databases">
        <authorList>
            <consortium name="The Broad Institute Genome Sequencing Platform"/>
            <person name="Russ C."/>
            <person name="Tyler B."/>
            <person name="Panabieres F."/>
            <person name="Shan W."/>
            <person name="Tripathy S."/>
            <person name="Grunwald N."/>
            <person name="Machado M."/>
            <person name="Young S.K."/>
            <person name="Zeng Q."/>
            <person name="Gargeya S."/>
            <person name="Fitzgerald M."/>
            <person name="Haas B."/>
            <person name="Abouelleil A."/>
            <person name="Alvarado L."/>
            <person name="Arachchi H.M."/>
            <person name="Berlin A."/>
            <person name="Chapman S.B."/>
            <person name="Gearin G."/>
            <person name="Goldberg J."/>
            <person name="Griggs A."/>
            <person name="Gujja S."/>
            <person name="Hansen M."/>
            <person name="Heiman D."/>
            <person name="Howarth C."/>
            <person name="Larimer J."/>
            <person name="Lui A."/>
            <person name="MacDonald P.J.P."/>
            <person name="McCowen C."/>
            <person name="Montmayeur A."/>
            <person name="Murphy C."/>
            <person name="Neiman D."/>
            <person name="Pearson M."/>
            <person name="Priest M."/>
            <person name="Roberts A."/>
            <person name="Saif S."/>
            <person name="Shea T."/>
            <person name="Sisk P."/>
            <person name="Stolte C."/>
            <person name="Sykes S."/>
            <person name="Wortman J."/>
            <person name="Nusbaum C."/>
            <person name="Birren B."/>
        </authorList>
    </citation>
    <scope>NUCLEOTIDE SEQUENCE [LARGE SCALE GENOMIC DNA]</scope>
    <source>
        <strain evidence="2">INRA-310</strain>
    </source>
</reference>
<dbReference type="EMBL" id="KI669587">
    <property type="protein sequence ID" value="ETN08626.1"/>
    <property type="molecule type" value="Genomic_DNA"/>
</dbReference>
<dbReference type="VEuPathDB" id="FungiDB:PPTG_22938"/>
<dbReference type="OrthoDB" id="107161at2759"/>
<accession>W2Q6Y7</accession>